<dbReference type="Gene3D" id="3.30.310.170">
    <property type="entry name" value="Outer membrane protein assembly factor BamC"/>
    <property type="match status" value="1"/>
</dbReference>
<proteinExistence type="predicted"/>
<evidence type="ECO:0000313" key="4">
    <source>
        <dbReference type="Proteomes" id="UP000199657"/>
    </source>
</evidence>
<feature type="compositionally biased region" description="Basic and acidic residues" evidence="1">
    <location>
        <begin position="69"/>
        <end position="82"/>
    </location>
</feature>
<dbReference type="RefSeq" id="WP_091644369.1">
    <property type="nucleotide sequence ID" value="NZ_FOEG01000005.1"/>
</dbReference>
<dbReference type="PROSITE" id="PS51257">
    <property type="entry name" value="PROKAR_LIPOPROTEIN"/>
    <property type="match status" value="1"/>
</dbReference>
<protein>
    <submittedName>
        <fullName evidence="3">Beta-barrel assembly machine subunit BamC</fullName>
    </submittedName>
</protein>
<evidence type="ECO:0000256" key="2">
    <source>
        <dbReference type="SAM" id="SignalP"/>
    </source>
</evidence>
<feature type="signal peptide" evidence="2">
    <location>
        <begin position="1"/>
        <end position="27"/>
    </location>
</feature>
<evidence type="ECO:0000256" key="1">
    <source>
        <dbReference type="SAM" id="MobiDB-lite"/>
    </source>
</evidence>
<dbReference type="InterPro" id="IPR010653">
    <property type="entry name" value="NlpB/DapX"/>
</dbReference>
<dbReference type="AlphaFoldDB" id="A0A1H8U1L1"/>
<feature type="compositionally biased region" description="Basic and acidic residues" evidence="1">
    <location>
        <begin position="29"/>
        <end position="40"/>
    </location>
</feature>
<feature type="chain" id="PRO_5011446089" evidence="2">
    <location>
        <begin position="28"/>
        <end position="356"/>
    </location>
</feature>
<keyword evidence="2" id="KW-0732">Signal</keyword>
<dbReference type="OrthoDB" id="9772575at2"/>
<organism evidence="3 4">
    <name type="scientific">Aquisalimonas asiatica</name>
    <dbReference type="NCBI Taxonomy" id="406100"/>
    <lineage>
        <taxon>Bacteria</taxon>
        <taxon>Pseudomonadati</taxon>
        <taxon>Pseudomonadota</taxon>
        <taxon>Gammaproteobacteria</taxon>
        <taxon>Chromatiales</taxon>
        <taxon>Ectothiorhodospiraceae</taxon>
        <taxon>Aquisalimonas</taxon>
    </lineage>
</organism>
<gene>
    <name evidence="3" type="ORF">SAMN04488052_105112</name>
</gene>
<feature type="region of interest" description="Disordered" evidence="1">
    <location>
        <begin position="28"/>
        <end position="85"/>
    </location>
</feature>
<reference evidence="3 4" key="1">
    <citation type="submission" date="2016-10" db="EMBL/GenBank/DDBJ databases">
        <authorList>
            <person name="de Groot N.N."/>
        </authorList>
    </citation>
    <scope>NUCLEOTIDE SEQUENCE [LARGE SCALE GENOMIC DNA]</scope>
    <source>
        <strain evidence="3 4">CGMCC 1.6291</strain>
    </source>
</reference>
<dbReference type="Pfam" id="PF06804">
    <property type="entry name" value="Lipoprotein_18"/>
    <property type="match status" value="1"/>
</dbReference>
<keyword evidence="4" id="KW-1185">Reference proteome</keyword>
<dbReference type="Proteomes" id="UP000199657">
    <property type="component" value="Unassembled WGS sequence"/>
</dbReference>
<name>A0A1H8U1L1_9GAMM</name>
<dbReference type="EMBL" id="FOEG01000005">
    <property type="protein sequence ID" value="SEO97139.1"/>
    <property type="molecule type" value="Genomic_DNA"/>
</dbReference>
<sequence length="356" mass="39807">MLLSPRSAVVVRPVLVAALALTLAACAGRGDDEPDRRDRLTMPPDLSGERIGQVPESRRDRGAAAMTAEQREEQERASRDVAPEPVGTRIRQQGAERWLQVQASPEQVWDGLNRWMEDEGVPVARSEQELGIIETGWMPRPMGPSGGVFLPLERDPEGAPLVDQYLIRVEAAEEQGMSEVFVAHRRVAAVDDGWAPRTGERGLEGEMLRAFMLYLGADEAFAAEQAAQREQRLTRMDTDEAGDPVLIVRESFLQTFQRVGLALDRAAFTVEERDRAQGRFLVRYDPAADQEDDGPGFFSRLAFWREREPELERGTYAIVIGRADDGTAVSVRSEEGERVSERLSERLLLLIDDQLR</sequence>
<dbReference type="InterPro" id="IPR042268">
    <property type="entry name" value="BamC_C"/>
</dbReference>
<accession>A0A1H8U1L1</accession>
<dbReference type="STRING" id="406100.SAMN04488052_105112"/>
<evidence type="ECO:0000313" key="3">
    <source>
        <dbReference type="EMBL" id="SEO97139.1"/>
    </source>
</evidence>